<organism evidence="2 3">
    <name type="scientific">Pestalotiopsis fici (strain W106-1 / CGMCC3.15140)</name>
    <dbReference type="NCBI Taxonomy" id="1229662"/>
    <lineage>
        <taxon>Eukaryota</taxon>
        <taxon>Fungi</taxon>
        <taxon>Dikarya</taxon>
        <taxon>Ascomycota</taxon>
        <taxon>Pezizomycotina</taxon>
        <taxon>Sordariomycetes</taxon>
        <taxon>Xylariomycetidae</taxon>
        <taxon>Amphisphaeriales</taxon>
        <taxon>Sporocadaceae</taxon>
        <taxon>Pestalotiopsis</taxon>
    </lineage>
</organism>
<dbReference type="HOGENOM" id="CLU_010595_2_3_1"/>
<evidence type="ECO:0000313" key="2">
    <source>
        <dbReference type="EMBL" id="ETS78960.1"/>
    </source>
</evidence>
<dbReference type="PANTHER" id="PTHR43591">
    <property type="entry name" value="METHYLTRANSFERASE"/>
    <property type="match status" value="1"/>
</dbReference>
<evidence type="ECO:0000313" key="3">
    <source>
        <dbReference type="Proteomes" id="UP000030651"/>
    </source>
</evidence>
<dbReference type="Pfam" id="PF13489">
    <property type="entry name" value="Methyltransf_23"/>
    <property type="match status" value="1"/>
</dbReference>
<dbReference type="SUPFAM" id="SSF53335">
    <property type="entry name" value="S-adenosyl-L-methionine-dependent methyltransferases"/>
    <property type="match status" value="1"/>
</dbReference>
<proteinExistence type="inferred from homology"/>
<dbReference type="InParanoid" id="W3WYN2"/>
<dbReference type="OrthoDB" id="2013972at2759"/>
<protein>
    <recommendedName>
        <fullName evidence="4">Methyltransferase domain-containing protein</fullName>
    </recommendedName>
</protein>
<keyword evidence="3" id="KW-1185">Reference proteome</keyword>
<dbReference type="PANTHER" id="PTHR43591:SF102">
    <property type="entry name" value="S-ADENOSYL-L-METHIONINE-DEPENDENT METHYLTRANSFERASE"/>
    <property type="match status" value="1"/>
</dbReference>
<dbReference type="CDD" id="cd02440">
    <property type="entry name" value="AdoMet_MTases"/>
    <property type="match status" value="1"/>
</dbReference>
<dbReference type="GO" id="GO:0008168">
    <property type="term" value="F:methyltransferase activity"/>
    <property type="evidence" value="ECO:0007669"/>
    <property type="project" value="TreeGrafter"/>
</dbReference>
<dbReference type="EMBL" id="KI912114">
    <property type="protein sequence ID" value="ETS78960.1"/>
    <property type="molecule type" value="Genomic_DNA"/>
</dbReference>
<evidence type="ECO:0000256" key="1">
    <source>
        <dbReference type="ARBA" id="ARBA00038158"/>
    </source>
</evidence>
<dbReference type="Proteomes" id="UP000030651">
    <property type="component" value="Unassembled WGS sequence"/>
</dbReference>
<accession>W3WYN2</accession>
<dbReference type="GeneID" id="19273826"/>
<comment type="similarity">
    <text evidence="1">Belongs to the methyltransferase superfamily. LaeA methyltransferase family.</text>
</comment>
<evidence type="ECO:0008006" key="4">
    <source>
        <dbReference type="Google" id="ProtNLM"/>
    </source>
</evidence>
<dbReference type="eggNOG" id="ENOG502S6PS">
    <property type="taxonomic scope" value="Eukaryota"/>
</dbReference>
<dbReference type="AlphaFoldDB" id="W3WYN2"/>
<dbReference type="InterPro" id="IPR029063">
    <property type="entry name" value="SAM-dependent_MTases_sf"/>
</dbReference>
<dbReference type="OMA" id="NHNIAGE"/>
<gene>
    <name evidence="2" type="ORF">PFICI_08813</name>
</gene>
<sequence length="282" mass="32398">MDRLELQHLIWLELCGGRHNLAPIDQINVTHVLDVGCGTGNWTIDFANLHPEIQVVGTDLSPIQPEYVPVNCTFYIDDATHEWSFHQRFDYIHVRALTMGIADWDRLIDQAYNFLQPGGFLELQEFHIPIESPDGSIRQGSALWRWGQAIQRVCARLGIDSMGALKHPERLRRRGFAAVEELHLRAPLGPWAKGQRQKRLGWMGRKDLYEGIDGISKKLFVMMGEGTEDEVDKFLEECKSELMDSSVNLNFPLHLSRDLGRKFRIHPCMPLDVTWGQRPFES</sequence>
<dbReference type="KEGG" id="pfy:PFICI_08813"/>
<dbReference type="RefSeq" id="XP_007835585.1">
    <property type="nucleotide sequence ID" value="XM_007837394.1"/>
</dbReference>
<reference evidence="3" key="1">
    <citation type="journal article" date="2015" name="BMC Genomics">
        <title>Genomic and transcriptomic analysis of the endophytic fungus Pestalotiopsis fici reveals its lifestyle and high potential for synthesis of natural products.</title>
        <authorList>
            <person name="Wang X."/>
            <person name="Zhang X."/>
            <person name="Liu L."/>
            <person name="Xiang M."/>
            <person name="Wang W."/>
            <person name="Sun X."/>
            <person name="Che Y."/>
            <person name="Guo L."/>
            <person name="Liu G."/>
            <person name="Guo L."/>
            <person name="Wang C."/>
            <person name="Yin W.B."/>
            <person name="Stadler M."/>
            <person name="Zhang X."/>
            <person name="Liu X."/>
        </authorList>
    </citation>
    <scope>NUCLEOTIDE SEQUENCE [LARGE SCALE GENOMIC DNA]</scope>
    <source>
        <strain evidence="3">W106-1 / CGMCC3.15140</strain>
    </source>
</reference>
<dbReference type="Gene3D" id="3.40.50.150">
    <property type="entry name" value="Vaccinia Virus protein VP39"/>
    <property type="match status" value="1"/>
</dbReference>
<name>W3WYN2_PESFW</name>